<dbReference type="NCBIfam" id="TIGR02937">
    <property type="entry name" value="sigma70-ECF"/>
    <property type="match status" value="1"/>
</dbReference>
<dbReference type="GO" id="GO:0003677">
    <property type="term" value="F:DNA binding"/>
    <property type="evidence" value="ECO:0007669"/>
    <property type="project" value="InterPro"/>
</dbReference>
<dbReference type="SUPFAM" id="SSF88659">
    <property type="entry name" value="Sigma3 and sigma4 domains of RNA polymerase sigma factors"/>
    <property type="match status" value="1"/>
</dbReference>
<dbReference type="PANTHER" id="PTHR43133">
    <property type="entry name" value="RNA POLYMERASE ECF-TYPE SIGMA FACTO"/>
    <property type="match status" value="1"/>
</dbReference>
<organism evidence="7 8">
    <name type="scientific">Robertmurraya siralis</name>
    <dbReference type="NCBI Taxonomy" id="77777"/>
    <lineage>
        <taxon>Bacteria</taxon>
        <taxon>Bacillati</taxon>
        <taxon>Bacillota</taxon>
        <taxon>Bacilli</taxon>
        <taxon>Bacillales</taxon>
        <taxon>Bacillaceae</taxon>
        <taxon>Robertmurraya</taxon>
    </lineage>
</organism>
<dbReference type="PANTHER" id="PTHR43133:SF60">
    <property type="entry name" value="RNA POLYMERASE SIGMA FACTOR SIGV"/>
    <property type="match status" value="1"/>
</dbReference>
<evidence type="ECO:0000259" key="6">
    <source>
        <dbReference type="Pfam" id="PF08281"/>
    </source>
</evidence>
<keyword evidence="8" id="KW-1185">Reference proteome</keyword>
<comment type="caution">
    <text evidence="7">The sequence shown here is derived from an EMBL/GenBank/DDBJ whole genome shotgun (WGS) entry which is preliminary data.</text>
</comment>
<sequence length="165" mass="19986">MRENLNDIQFEEIVNMYSLELKKLAWKYVMDSYLVEDIVQEVFIKCYLHQEQLESFHSIKGWLYTITRNQCMDHLRTSYHQRVVPTSEFFIANEQTPESEVMTQQLGEEVHKQMNSLPDKYQEILYLAYMKDLKMKEIEQYLNINISTVKTRLFRAKRLLRQSMN</sequence>
<dbReference type="InterPro" id="IPR039425">
    <property type="entry name" value="RNA_pol_sigma-70-like"/>
</dbReference>
<gene>
    <name evidence="7" type="ORF">J27TS8_21890</name>
</gene>
<feature type="domain" description="RNA polymerase sigma-70 region 2" evidence="5">
    <location>
        <begin position="14"/>
        <end position="77"/>
    </location>
</feature>
<evidence type="ECO:0000313" key="7">
    <source>
        <dbReference type="EMBL" id="GIN62196.1"/>
    </source>
</evidence>
<proteinExistence type="inferred from homology"/>
<dbReference type="InterPro" id="IPR036388">
    <property type="entry name" value="WH-like_DNA-bd_sf"/>
</dbReference>
<evidence type="ECO:0000259" key="5">
    <source>
        <dbReference type="Pfam" id="PF04542"/>
    </source>
</evidence>
<dbReference type="Gene3D" id="1.10.10.10">
    <property type="entry name" value="Winged helix-like DNA-binding domain superfamily/Winged helix DNA-binding domain"/>
    <property type="match status" value="1"/>
</dbReference>
<protein>
    <submittedName>
        <fullName evidence="7">RNA polymerase subunit sigma</fullName>
    </submittedName>
</protein>
<keyword evidence="4" id="KW-0804">Transcription</keyword>
<dbReference type="InterPro" id="IPR013325">
    <property type="entry name" value="RNA_pol_sigma_r2"/>
</dbReference>
<dbReference type="CDD" id="cd06171">
    <property type="entry name" value="Sigma70_r4"/>
    <property type="match status" value="1"/>
</dbReference>
<dbReference type="GO" id="GO:0016987">
    <property type="term" value="F:sigma factor activity"/>
    <property type="evidence" value="ECO:0007669"/>
    <property type="project" value="UniProtKB-KW"/>
</dbReference>
<evidence type="ECO:0000256" key="1">
    <source>
        <dbReference type="ARBA" id="ARBA00010641"/>
    </source>
</evidence>
<dbReference type="InterPro" id="IPR013324">
    <property type="entry name" value="RNA_pol_sigma_r3/r4-like"/>
</dbReference>
<dbReference type="AlphaFoldDB" id="A0A920BU31"/>
<dbReference type="InterPro" id="IPR014284">
    <property type="entry name" value="RNA_pol_sigma-70_dom"/>
</dbReference>
<evidence type="ECO:0000313" key="8">
    <source>
        <dbReference type="Proteomes" id="UP000682111"/>
    </source>
</evidence>
<dbReference type="InterPro" id="IPR013249">
    <property type="entry name" value="RNA_pol_sigma70_r4_t2"/>
</dbReference>
<dbReference type="SUPFAM" id="SSF88946">
    <property type="entry name" value="Sigma2 domain of RNA polymerase sigma factors"/>
    <property type="match status" value="1"/>
</dbReference>
<reference evidence="7" key="1">
    <citation type="submission" date="2021-03" db="EMBL/GenBank/DDBJ databases">
        <title>Antimicrobial resistance genes in bacteria isolated from Japanese honey, and their potential for conferring macrolide and lincosamide resistance in the American foulbrood pathogen Paenibacillus larvae.</title>
        <authorList>
            <person name="Okamoto M."/>
            <person name="Kumagai M."/>
            <person name="Kanamori H."/>
            <person name="Takamatsu D."/>
        </authorList>
    </citation>
    <scope>NUCLEOTIDE SEQUENCE</scope>
    <source>
        <strain evidence="7">J27TS8</strain>
    </source>
</reference>
<evidence type="ECO:0000256" key="3">
    <source>
        <dbReference type="ARBA" id="ARBA00023082"/>
    </source>
</evidence>
<dbReference type="RefSeq" id="WP_212933647.1">
    <property type="nucleotide sequence ID" value="NZ_BORC01000003.1"/>
</dbReference>
<dbReference type="Proteomes" id="UP000682111">
    <property type="component" value="Unassembled WGS sequence"/>
</dbReference>
<feature type="domain" description="RNA polymerase sigma factor 70 region 4 type 2" evidence="6">
    <location>
        <begin position="108"/>
        <end position="160"/>
    </location>
</feature>
<dbReference type="GO" id="GO:0006352">
    <property type="term" value="P:DNA-templated transcription initiation"/>
    <property type="evidence" value="ECO:0007669"/>
    <property type="project" value="InterPro"/>
</dbReference>
<dbReference type="InterPro" id="IPR007627">
    <property type="entry name" value="RNA_pol_sigma70_r2"/>
</dbReference>
<keyword evidence="2" id="KW-0805">Transcription regulation</keyword>
<dbReference type="Pfam" id="PF08281">
    <property type="entry name" value="Sigma70_r4_2"/>
    <property type="match status" value="1"/>
</dbReference>
<dbReference type="Gene3D" id="1.10.1740.10">
    <property type="match status" value="1"/>
</dbReference>
<evidence type="ECO:0000256" key="4">
    <source>
        <dbReference type="ARBA" id="ARBA00023163"/>
    </source>
</evidence>
<keyword evidence="3" id="KW-0731">Sigma factor</keyword>
<dbReference type="EMBL" id="BORC01000003">
    <property type="protein sequence ID" value="GIN62196.1"/>
    <property type="molecule type" value="Genomic_DNA"/>
</dbReference>
<accession>A0A920BU31</accession>
<comment type="similarity">
    <text evidence="1">Belongs to the sigma-70 factor family. ECF subfamily.</text>
</comment>
<dbReference type="Pfam" id="PF04542">
    <property type="entry name" value="Sigma70_r2"/>
    <property type="match status" value="1"/>
</dbReference>
<evidence type="ECO:0000256" key="2">
    <source>
        <dbReference type="ARBA" id="ARBA00023015"/>
    </source>
</evidence>
<name>A0A920BU31_9BACI</name>